<evidence type="ECO:0000313" key="5">
    <source>
        <dbReference type="Proteomes" id="UP001302486"/>
    </source>
</evidence>
<dbReference type="InterPro" id="IPR012910">
    <property type="entry name" value="Plug_dom"/>
</dbReference>
<dbReference type="EMBL" id="CP136521">
    <property type="protein sequence ID" value="WOD42921.1"/>
    <property type="molecule type" value="Genomic_DNA"/>
</dbReference>
<name>A0AA97EKY8_9FLAO</name>
<keyword evidence="1" id="KW-0813">Transport</keyword>
<dbReference type="RefSeq" id="WP_316982612.1">
    <property type="nucleotide sequence ID" value="NZ_CP136521.1"/>
</dbReference>
<feature type="signal peptide" evidence="2">
    <location>
        <begin position="1"/>
        <end position="22"/>
    </location>
</feature>
<protein>
    <submittedName>
        <fullName evidence="4">TonB-dependent receptor plug domain-containing protein</fullName>
    </submittedName>
</protein>
<evidence type="ECO:0000259" key="3">
    <source>
        <dbReference type="Pfam" id="PF07715"/>
    </source>
</evidence>
<dbReference type="SUPFAM" id="SSF56935">
    <property type="entry name" value="Porins"/>
    <property type="match status" value="1"/>
</dbReference>
<accession>A0AA97EKY8</accession>
<keyword evidence="2" id="KW-0732">Signal</keyword>
<keyword evidence="1" id="KW-1134">Transmembrane beta strand</keyword>
<evidence type="ECO:0000313" key="4">
    <source>
        <dbReference type="EMBL" id="WOD42921.1"/>
    </source>
</evidence>
<evidence type="ECO:0000256" key="2">
    <source>
        <dbReference type="SAM" id="SignalP"/>
    </source>
</evidence>
<dbReference type="InterPro" id="IPR037066">
    <property type="entry name" value="Plug_dom_sf"/>
</dbReference>
<keyword evidence="1" id="KW-0472">Membrane</keyword>
<organism evidence="4 5">
    <name type="scientific">Hwangdonia lutea</name>
    <dbReference type="NCBI Taxonomy" id="3075823"/>
    <lineage>
        <taxon>Bacteria</taxon>
        <taxon>Pseudomonadati</taxon>
        <taxon>Bacteroidota</taxon>
        <taxon>Flavobacteriia</taxon>
        <taxon>Flavobacteriales</taxon>
        <taxon>Flavobacteriaceae</taxon>
        <taxon>Hwangdonia</taxon>
    </lineage>
</organism>
<keyword evidence="1" id="KW-0812">Transmembrane</keyword>
<keyword evidence="4" id="KW-0675">Receptor</keyword>
<feature type="domain" description="TonB-dependent receptor plug" evidence="3">
    <location>
        <begin position="148"/>
        <end position="222"/>
    </location>
</feature>
<reference evidence="5" key="1">
    <citation type="submission" date="2024-06" db="EMBL/GenBank/DDBJ databases">
        <title>Hwangdonia haimaensis gen. nov., sp. nov., a member of the family Flavobacteriaceae isolated from the haima cold seep.</title>
        <authorList>
            <person name="Li J."/>
        </authorList>
    </citation>
    <scope>NUCLEOTIDE SEQUENCE [LARGE SCALE GENOMIC DNA]</scope>
    <source>
        <strain evidence="5">SCSIO 19198</strain>
    </source>
</reference>
<dbReference type="Pfam" id="PF07715">
    <property type="entry name" value="Plug"/>
    <property type="match status" value="1"/>
</dbReference>
<dbReference type="Proteomes" id="UP001302486">
    <property type="component" value="Chromosome"/>
</dbReference>
<dbReference type="GO" id="GO:0009279">
    <property type="term" value="C:cell outer membrane"/>
    <property type="evidence" value="ECO:0007669"/>
    <property type="project" value="UniProtKB-SubCell"/>
</dbReference>
<evidence type="ECO:0000256" key="1">
    <source>
        <dbReference type="PROSITE-ProRule" id="PRU01360"/>
    </source>
</evidence>
<comment type="similarity">
    <text evidence="1">Belongs to the TonB-dependent receptor family.</text>
</comment>
<keyword evidence="5" id="KW-1185">Reference proteome</keyword>
<dbReference type="Gene3D" id="2.170.130.10">
    <property type="entry name" value="TonB-dependent receptor, plug domain"/>
    <property type="match status" value="1"/>
</dbReference>
<dbReference type="KEGG" id="hws:RNZ46_13075"/>
<dbReference type="PROSITE" id="PS52016">
    <property type="entry name" value="TONB_DEPENDENT_REC_3"/>
    <property type="match status" value="1"/>
</dbReference>
<sequence length="785" mass="88868">MSRKGTGSIFILLFFLNVAAFSAQTIQKEKHTLVVVLKIIETRYNISFSYADATIENKKTVIPDEDLTLAEVLEFLKEKTTLDFELLNDRFVAIKARKPLSLFHTTQRLDEIVITNYLTTGITKLNDGIITIKPETFGILPGLIEPDVLQTIQSLPGVLSIDETVSNINIRGGTHDQNLLLWDGIKMYQSGHFFGLISAFNPYTTKQVNVSKNGTPAKYGDGISSIIDMQMPNKIDNTFKAGGGFNLINADVFAKIPLTHNTELQISTRRSVTDLITTPTYDLYKKRVFQDSDLTNFNQNDHAIDKNEEFYFYDITAKFLYDITKKDKIRLHFLNVNNKLNYEEQANINDRNEALNSKLSQQNLALGFSYTRDWNAKLATTAQVNVSNYDLDATNFDIINNQRLIQENKVIDGSAKLDVDYKHSNLLKLNGGYQFIEVGISNLEDVNNPVFRSYIRDVVRSHALYAEAAFLSIDAKTNLKFGNRINYFSKFNMILNEPRLSFSQRFLNHFRFELLGELKSQTTSQIIDLQNDFLGIENRRWVLSNNNKVADTINNKIIQPVPILKSKQASVGVHYNKNKLLISAEGYLKKVDGITTRSQGFQNQYQFVNSIGSYQIKGIDFLINKQLSHVFSTWLSYSYSKNDYTFPDLNNGMSFPNNADVRHALALSGIYTYNDIKLALGLNWHSGKPTTLPDYANDNPDDNTITYANPNGSNLNDYLRADCSATYSLDVSDTATAIVGLSVWNIFNRKNIINTYYTLDGDNNIVPIENISLGITPNVSIRVSF</sequence>
<dbReference type="InterPro" id="IPR039426">
    <property type="entry name" value="TonB-dep_rcpt-like"/>
</dbReference>
<dbReference type="AlphaFoldDB" id="A0AA97EKY8"/>
<gene>
    <name evidence="4" type="ORF">RNZ46_13075</name>
</gene>
<feature type="chain" id="PRO_5041718691" evidence="2">
    <location>
        <begin position="23"/>
        <end position="785"/>
    </location>
</feature>
<proteinExistence type="inferred from homology"/>
<keyword evidence="1" id="KW-0998">Cell outer membrane</keyword>
<comment type="subcellular location">
    <subcellularLocation>
        <location evidence="1">Cell outer membrane</location>
        <topology evidence="1">Multi-pass membrane protein</topology>
    </subcellularLocation>
</comment>